<evidence type="ECO:0008006" key="3">
    <source>
        <dbReference type="Google" id="ProtNLM"/>
    </source>
</evidence>
<protein>
    <recommendedName>
        <fullName evidence="3">Terpenoid synthase</fullName>
    </recommendedName>
</protein>
<dbReference type="OrthoDB" id="3004402at2759"/>
<dbReference type="Pfam" id="PF19086">
    <property type="entry name" value="Terpene_syn_C_2"/>
    <property type="match status" value="1"/>
</dbReference>
<dbReference type="Proteomes" id="UP000800092">
    <property type="component" value="Unassembled WGS sequence"/>
</dbReference>
<dbReference type="EMBL" id="ML991918">
    <property type="protein sequence ID" value="KAF2228525.1"/>
    <property type="molecule type" value="Genomic_DNA"/>
</dbReference>
<dbReference type="InterPro" id="IPR008949">
    <property type="entry name" value="Isoprenoid_synthase_dom_sf"/>
</dbReference>
<proteinExistence type="predicted"/>
<name>A0A6A6GS16_VIRVR</name>
<gene>
    <name evidence="1" type="ORF">EV356DRAFT_562544</name>
</gene>
<organism evidence="1 2">
    <name type="scientific">Viridothelium virens</name>
    <name type="common">Speckled blister lichen</name>
    <name type="synonym">Trypethelium virens</name>
    <dbReference type="NCBI Taxonomy" id="1048519"/>
    <lineage>
        <taxon>Eukaryota</taxon>
        <taxon>Fungi</taxon>
        <taxon>Dikarya</taxon>
        <taxon>Ascomycota</taxon>
        <taxon>Pezizomycotina</taxon>
        <taxon>Dothideomycetes</taxon>
        <taxon>Dothideomycetes incertae sedis</taxon>
        <taxon>Trypetheliales</taxon>
        <taxon>Trypetheliaceae</taxon>
        <taxon>Viridothelium</taxon>
    </lineage>
</organism>
<keyword evidence="2" id="KW-1185">Reference proteome</keyword>
<evidence type="ECO:0000313" key="2">
    <source>
        <dbReference type="Proteomes" id="UP000800092"/>
    </source>
</evidence>
<accession>A0A6A6GS16</accession>
<dbReference type="AlphaFoldDB" id="A0A6A6GS16"/>
<reference evidence="1" key="1">
    <citation type="journal article" date="2020" name="Stud. Mycol.">
        <title>101 Dothideomycetes genomes: a test case for predicting lifestyles and emergence of pathogens.</title>
        <authorList>
            <person name="Haridas S."/>
            <person name="Albert R."/>
            <person name="Binder M."/>
            <person name="Bloem J."/>
            <person name="Labutti K."/>
            <person name="Salamov A."/>
            <person name="Andreopoulos B."/>
            <person name="Baker S."/>
            <person name="Barry K."/>
            <person name="Bills G."/>
            <person name="Bluhm B."/>
            <person name="Cannon C."/>
            <person name="Castanera R."/>
            <person name="Culley D."/>
            <person name="Daum C."/>
            <person name="Ezra D."/>
            <person name="Gonzalez J."/>
            <person name="Henrissat B."/>
            <person name="Kuo A."/>
            <person name="Liang C."/>
            <person name="Lipzen A."/>
            <person name="Lutzoni F."/>
            <person name="Magnuson J."/>
            <person name="Mondo S."/>
            <person name="Nolan M."/>
            <person name="Ohm R."/>
            <person name="Pangilinan J."/>
            <person name="Park H.-J."/>
            <person name="Ramirez L."/>
            <person name="Alfaro M."/>
            <person name="Sun H."/>
            <person name="Tritt A."/>
            <person name="Yoshinaga Y."/>
            <person name="Zwiers L.-H."/>
            <person name="Turgeon B."/>
            <person name="Goodwin S."/>
            <person name="Spatafora J."/>
            <person name="Crous P."/>
            <person name="Grigoriev I."/>
        </authorList>
    </citation>
    <scope>NUCLEOTIDE SEQUENCE</scope>
    <source>
        <strain evidence="1">Tuck. ex Michener</strain>
    </source>
</reference>
<evidence type="ECO:0000313" key="1">
    <source>
        <dbReference type="EMBL" id="KAF2228525.1"/>
    </source>
</evidence>
<dbReference type="SUPFAM" id="SSF48576">
    <property type="entry name" value="Terpenoid synthases"/>
    <property type="match status" value="1"/>
</dbReference>
<dbReference type="Gene3D" id="1.10.600.10">
    <property type="entry name" value="Farnesyl Diphosphate Synthase"/>
    <property type="match status" value="1"/>
</dbReference>
<sequence length="408" mass="45889">MKRAMQRDMPVRVIDLLVAPQDDVFAASVAYAYDPVPNVPQYIRPTLLSFPQHASRVNHIIRSNSIHLRPHAAGLPYRSSLDYVRATKHWRANLDETTKVLELLATDASTVDVEVGQGITLAKLAKKELRPGLENRMVVATSHMFPSGDERRIRIIATLMIMYFVFDGNQARLEIYALQLSDLRDDFFGRFDGPRAKRSPGRLSALQRHLDETVRIIDNENTVGGNGGHEMLQALRGAFRCVHPEGNFPTVERYLEFRRLNVGARFVIAAAKFSIKSGVDVSDSRFARYLTLIGDHLGLTNDLASYEKEARALQAAETKDMINIVAVIRNLMSLPNEGAARAATFSYLLQVEAWIVEEIERLAAWEKLTDEEWWFLEVVFLSATGNTFFCMTSSRYGGEAAKISQKGD</sequence>